<dbReference type="Pfam" id="PF20154">
    <property type="entry name" value="LNT_N"/>
    <property type="match status" value="1"/>
</dbReference>
<dbReference type="SUPFAM" id="SSF56317">
    <property type="entry name" value="Carbon-nitrogen hydrolase"/>
    <property type="match status" value="1"/>
</dbReference>
<dbReference type="PANTHER" id="PTHR38686:SF1">
    <property type="entry name" value="APOLIPOPROTEIN N-ACYLTRANSFERASE"/>
    <property type="match status" value="1"/>
</dbReference>
<keyword evidence="7 8" id="KW-0012">Acyltransferase</keyword>
<dbReference type="PANTHER" id="PTHR38686">
    <property type="entry name" value="APOLIPOPROTEIN N-ACYLTRANSFERASE"/>
    <property type="match status" value="1"/>
</dbReference>
<feature type="transmembrane region" description="Helical" evidence="8">
    <location>
        <begin position="153"/>
        <end position="173"/>
    </location>
</feature>
<keyword evidence="3 8" id="KW-0808">Transferase</keyword>
<dbReference type="EC" id="2.3.1.269" evidence="8"/>
<dbReference type="PROSITE" id="PS50263">
    <property type="entry name" value="CN_HYDROLASE"/>
    <property type="match status" value="1"/>
</dbReference>
<dbReference type="Proteomes" id="UP000031890">
    <property type="component" value="Chromosome"/>
</dbReference>
<feature type="transmembrane region" description="Helical" evidence="8">
    <location>
        <begin position="80"/>
        <end position="99"/>
    </location>
</feature>
<dbReference type="AlphaFoldDB" id="A0A0B6F142"/>
<feature type="transmembrane region" description="Helical" evidence="8">
    <location>
        <begin position="26"/>
        <end position="45"/>
    </location>
</feature>
<dbReference type="Gene3D" id="3.60.110.10">
    <property type="entry name" value="Carbon-nitrogen hydrolase"/>
    <property type="match status" value="1"/>
</dbReference>
<name>A0A0B6F142_9CORY</name>
<protein>
    <recommendedName>
        <fullName evidence="8">Apolipoprotein N-acyltransferase</fullName>
        <shortName evidence="8">ALP N-acyltransferase</shortName>
        <ecNumber evidence="8">2.3.1.269</ecNumber>
    </recommendedName>
</protein>
<keyword evidence="4 8" id="KW-0812">Transmembrane</keyword>
<dbReference type="RefSeq" id="WP_407637919.1">
    <property type="nucleotide sequence ID" value="NZ_CP010827.1"/>
</dbReference>
<keyword evidence="6 8" id="KW-0472">Membrane</keyword>
<dbReference type="GO" id="GO:0016410">
    <property type="term" value="F:N-acyltransferase activity"/>
    <property type="evidence" value="ECO:0007669"/>
    <property type="project" value="UniProtKB-UniRule"/>
</dbReference>
<evidence type="ECO:0000259" key="9">
    <source>
        <dbReference type="PROSITE" id="PS50263"/>
    </source>
</evidence>
<evidence type="ECO:0000256" key="2">
    <source>
        <dbReference type="ARBA" id="ARBA00022475"/>
    </source>
</evidence>
<evidence type="ECO:0000256" key="5">
    <source>
        <dbReference type="ARBA" id="ARBA00022989"/>
    </source>
</evidence>
<feature type="transmembrane region" description="Helical" evidence="8">
    <location>
        <begin position="180"/>
        <end position="199"/>
    </location>
</feature>
<comment type="similarity">
    <text evidence="8">Belongs to the CN hydrolase family. Apolipoprotein N-acyltransferase subfamily.</text>
</comment>
<keyword evidence="2 8" id="KW-1003">Cell membrane</keyword>
<dbReference type="InterPro" id="IPR036526">
    <property type="entry name" value="C-N_Hydrolase_sf"/>
</dbReference>
<feature type="domain" description="CN hydrolase" evidence="9">
    <location>
        <begin position="208"/>
        <end position="454"/>
    </location>
</feature>
<dbReference type="Pfam" id="PF00795">
    <property type="entry name" value="CN_hydrolase"/>
    <property type="match status" value="1"/>
</dbReference>
<dbReference type="UniPathway" id="UPA00666"/>
<dbReference type="InterPro" id="IPR003010">
    <property type="entry name" value="C-N_Hydrolase"/>
</dbReference>
<dbReference type="CDD" id="cd07571">
    <property type="entry name" value="ALP_N-acyl_transferase"/>
    <property type="match status" value="1"/>
</dbReference>
<evidence type="ECO:0000256" key="3">
    <source>
        <dbReference type="ARBA" id="ARBA00022679"/>
    </source>
</evidence>
<reference evidence="10 11" key="1">
    <citation type="journal article" date="2015" name="Genome Announc.">
        <title>Complete Genome Sequence and Annotation of Corynebacterium singulare DSM 44357, Isolated from a Human Semen Specimen.</title>
        <authorList>
            <person name="Merten M."/>
            <person name="Brinkrolf K."/>
            <person name="Albersmeier A."/>
            <person name="Kutter Y."/>
            <person name="Ruckert C."/>
            <person name="Tauch A."/>
        </authorList>
    </citation>
    <scope>NUCLEOTIDE SEQUENCE [LARGE SCALE GENOMIC DNA]</scope>
    <source>
        <strain evidence="10">IBS B52218</strain>
    </source>
</reference>
<evidence type="ECO:0000256" key="8">
    <source>
        <dbReference type="HAMAP-Rule" id="MF_01148"/>
    </source>
</evidence>
<feature type="transmembrane region" description="Helical" evidence="8">
    <location>
        <begin position="467"/>
        <end position="489"/>
    </location>
</feature>
<feature type="transmembrane region" description="Helical" evidence="8">
    <location>
        <begin position="52"/>
        <end position="74"/>
    </location>
</feature>
<evidence type="ECO:0000313" key="11">
    <source>
        <dbReference type="Proteomes" id="UP000031890"/>
    </source>
</evidence>
<dbReference type="InterPro" id="IPR045378">
    <property type="entry name" value="LNT_N"/>
</dbReference>
<comment type="pathway">
    <text evidence="8">Protein modification; lipoprotein biosynthesis (N-acyl transfer).</text>
</comment>
<dbReference type="GO" id="GO:0042158">
    <property type="term" value="P:lipoprotein biosynthetic process"/>
    <property type="evidence" value="ECO:0007669"/>
    <property type="project" value="UniProtKB-UniRule"/>
</dbReference>
<keyword evidence="10" id="KW-0449">Lipoprotein</keyword>
<comment type="function">
    <text evidence="8">Catalyzes the phospholipid dependent N-acylation of the N-terminal cysteine of apolipoprotein, the last step in lipoprotein maturation.</text>
</comment>
<evidence type="ECO:0000256" key="4">
    <source>
        <dbReference type="ARBA" id="ARBA00022692"/>
    </source>
</evidence>
<evidence type="ECO:0000313" key="10">
    <source>
        <dbReference type="EMBL" id="AJI78934.1"/>
    </source>
</evidence>
<dbReference type="NCBIfam" id="TIGR00546">
    <property type="entry name" value="lnt"/>
    <property type="match status" value="1"/>
</dbReference>
<comment type="catalytic activity">
    <reaction evidence="8">
        <text>N-terminal S-1,2-diacyl-sn-glyceryl-L-cysteinyl-[lipoprotein] + a glycerophospholipid = N-acyl-S-1,2-diacyl-sn-glyceryl-L-cysteinyl-[lipoprotein] + a 2-acyl-sn-glycero-3-phospholipid + H(+)</text>
        <dbReference type="Rhea" id="RHEA:48228"/>
        <dbReference type="Rhea" id="RHEA-COMP:14681"/>
        <dbReference type="Rhea" id="RHEA-COMP:14684"/>
        <dbReference type="ChEBI" id="CHEBI:15378"/>
        <dbReference type="ChEBI" id="CHEBI:136912"/>
        <dbReference type="ChEBI" id="CHEBI:140656"/>
        <dbReference type="ChEBI" id="CHEBI:140657"/>
        <dbReference type="ChEBI" id="CHEBI:140660"/>
        <dbReference type="EC" id="2.3.1.269"/>
    </reaction>
</comment>
<accession>A0A0B6F142</accession>
<feature type="transmembrane region" description="Helical" evidence="8">
    <location>
        <begin position="111"/>
        <end position="133"/>
    </location>
</feature>
<dbReference type="HAMAP" id="MF_01148">
    <property type="entry name" value="Lnt"/>
    <property type="match status" value="1"/>
</dbReference>
<gene>
    <name evidence="10" type="primary">ppm2</name>
    <name evidence="8" type="synonym">lnt</name>
    <name evidence="10" type="ORF">CSING_07015</name>
</gene>
<keyword evidence="5 8" id="KW-1133">Transmembrane helix</keyword>
<sequence length="505" mass="53674">MLGIIARLILAATSGAVTYLAIEPRGWWAAGIIGVALLVAALAPWRTTEPSLAWSALIAAVHSAVLYVFTLPWIGELVGSMPYIALALFLSLYSILLGIGGSALLRWKYGFALFPFFYVAVEMLRSSVPFGGFSWVRLAWGQIEGPLANLAPWGGPALITFAAVCAAAGFVGLARAPRLACALIALPLLAGILAGQGIGRDSRTTGTVTIAAVQGNVPRLGLDFAAQRRAVLDNHVRVTEQAAHDGAHPDIVIWPENASDINPFTNKDARMLIDAASRDINAPILVGTLTTDEVGARNTMQVFNPDGSAGEHHHKKYLQPFGETMPMRDFFAKITDLVELAGDMKPGDGPGVVTMAGTTVGIATCYEVSFDQAVRTAIDNGAQILTTPTNNATFSDSDMTYQQLAMSRLRAMEADRAVVVAATSGVSAIVHPDGSVSQASGIFEPAYLEEELPLREGRTFAVRYGSILQWLMTIIGTVCALLAVYSTSFTTRSSTPRLKPKGAKN</sequence>
<dbReference type="InterPro" id="IPR004563">
    <property type="entry name" value="Apolipo_AcylTrfase"/>
</dbReference>
<evidence type="ECO:0000256" key="7">
    <source>
        <dbReference type="ARBA" id="ARBA00023315"/>
    </source>
</evidence>
<dbReference type="KEGG" id="csx:CSING_07015"/>
<dbReference type="HOGENOM" id="CLU_019563_0_1_11"/>
<organism evidence="10 11">
    <name type="scientific">Corynebacterium singulare</name>
    <dbReference type="NCBI Taxonomy" id="161899"/>
    <lineage>
        <taxon>Bacteria</taxon>
        <taxon>Bacillati</taxon>
        <taxon>Actinomycetota</taxon>
        <taxon>Actinomycetes</taxon>
        <taxon>Mycobacteriales</taxon>
        <taxon>Corynebacteriaceae</taxon>
        <taxon>Corynebacterium</taxon>
    </lineage>
</organism>
<comment type="subcellular location">
    <subcellularLocation>
        <location evidence="1 8">Cell membrane</location>
        <topology evidence="1 8">Multi-pass membrane protein</topology>
    </subcellularLocation>
</comment>
<dbReference type="EMBL" id="CP010827">
    <property type="protein sequence ID" value="AJI78934.1"/>
    <property type="molecule type" value="Genomic_DNA"/>
</dbReference>
<proteinExistence type="inferred from homology"/>
<evidence type="ECO:0000256" key="6">
    <source>
        <dbReference type="ARBA" id="ARBA00023136"/>
    </source>
</evidence>
<dbReference type="GO" id="GO:0005886">
    <property type="term" value="C:plasma membrane"/>
    <property type="evidence" value="ECO:0007669"/>
    <property type="project" value="UniProtKB-SubCell"/>
</dbReference>
<evidence type="ECO:0000256" key="1">
    <source>
        <dbReference type="ARBA" id="ARBA00004651"/>
    </source>
</evidence>
<dbReference type="STRING" id="161899.CSING_07015"/>